<dbReference type="GO" id="GO:0005096">
    <property type="term" value="F:GTPase activator activity"/>
    <property type="evidence" value="ECO:0007669"/>
    <property type="project" value="InterPro"/>
</dbReference>
<gene>
    <name evidence="1" type="ORF">DGYR_LOCUS13635</name>
</gene>
<dbReference type="Pfam" id="PF13516">
    <property type="entry name" value="LRR_6"/>
    <property type="match status" value="2"/>
</dbReference>
<dbReference type="InterPro" id="IPR001611">
    <property type="entry name" value="Leu-rich_rpt"/>
</dbReference>
<dbReference type="OrthoDB" id="120976at2759"/>
<dbReference type="PANTHER" id="PTHR24113">
    <property type="entry name" value="RAN GTPASE-ACTIVATING PROTEIN 1"/>
    <property type="match status" value="1"/>
</dbReference>
<organism evidence="1 2">
    <name type="scientific">Dimorphilus gyrociliatus</name>
    <dbReference type="NCBI Taxonomy" id="2664684"/>
    <lineage>
        <taxon>Eukaryota</taxon>
        <taxon>Metazoa</taxon>
        <taxon>Spiralia</taxon>
        <taxon>Lophotrochozoa</taxon>
        <taxon>Annelida</taxon>
        <taxon>Polychaeta</taxon>
        <taxon>Polychaeta incertae sedis</taxon>
        <taxon>Dinophilidae</taxon>
        <taxon>Dimorphilus</taxon>
    </lineage>
</organism>
<evidence type="ECO:0000313" key="1">
    <source>
        <dbReference type="EMBL" id="CAD5126390.1"/>
    </source>
</evidence>
<dbReference type="GO" id="GO:0031267">
    <property type="term" value="F:small GTPase binding"/>
    <property type="evidence" value="ECO:0007669"/>
    <property type="project" value="TreeGrafter"/>
</dbReference>
<proteinExistence type="predicted"/>
<dbReference type="PANTHER" id="PTHR24113:SF15">
    <property type="entry name" value="NACHT DOMAIN-CONTAINING PROTEIN"/>
    <property type="match status" value="1"/>
</dbReference>
<reference evidence="1 2" key="1">
    <citation type="submission" date="2020-08" db="EMBL/GenBank/DDBJ databases">
        <authorList>
            <person name="Hejnol A."/>
        </authorList>
    </citation>
    <scope>NUCLEOTIDE SEQUENCE [LARGE SCALE GENOMIC DNA]</scope>
</reference>
<comment type="caution">
    <text evidence="1">The sequence shown here is derived from an EMBL/GenBank/DDBJ whole genome shotgun (WGS) entry which is preliminary data.</text>
</comment>
<accession>A0A7I8WDY5</accession>
<dbReference type="SUPFAM" id="SSF52047">
    <property type="entry name" value="RNI-like"/>
    <property type="match status" value="1"/>
</dbReference>
<name>A0A7I8WDY5_9ANNE</name>
<keyword evidence="2" id="KW-1185">Reference proteome</keyword>
<dbReference type="GO" id="GO:0005829">
    <property type="term" value="C:cytosol"/>
    <property type="evidence" value="ECO:0007669"/>
    <property type="project" value="TreeGrafter"/>
</dbReference>
<dbReference type="InterPro" id="IPR032675">
    <property type="entry name" value="LRR_dom_sf"/>
</dbReference>
<dbReference type="AlphaFoldDB" id="A0A7I8WDY5"/>
<sequence length="387" mass="43214">MKNGLQNIFEGLKSSAFSLQEILFLQENFKEEQASWMGDLLKECIGLKTINLNFMKTIGKGFESICNGLKSSATSLQKMDLCGCNLSEEQGIWLGDLLIECKVFNHLHLGYNSNITDNGLNRIFKGLTSSLETLEYIDLSGCNITENQCFWLGDLLQKCIGKLEINLTSNTQMGEGFKRICYGLKSPSLQSIHFTFCNLSEEQGIWLSDLLFDCTMLTAINLTQNGTLKNEILNVFNGLTSSCNSLQQISLAECNLTEEQGVHLGNLLLKCKRLTHINLTNNKILSKGFKRICNGLKMSCFTLKHINLSYCDLSEEQAFCLGDLLSECTALKDIHLCSNCNMKNGFDKIYSGLKSSKFTLQNISILQCDLSEEQKLSLNNLAPTIQA</sequence>
<protein>
    <submittedName>
        <fullName evidence="1">Uncharacterized protein</fullName>
    </submittedName>
</protein>
<dbReference type="EMBL" id="CAJFCJ010000046">
    <property type="protein sequence ID" value="CAD5126390.1"/>
    <property type="molecule type" value="Genomic_DNA"/>
</dbReference>
<dbReference type="GO" id="GO:0006913">
    <property type="term" value="P:nucleocytoplasmic transport"/>
    <property type="evidence" value="ECO:0007669"/>
    <property type="project" value="TreeGrafter"/>
</dbReference>
<dbReference type="Gene3D" id="3.80.10.10">
    <property type="entry name" value="Ribonuclease Inhibitor"/>
    <property type="match status" value="1"/>
</dbReference>
<dbReference type="Proteomes" id="UP000549394">
    <property type="component" value="Unassembled WGS sequence"/>
</dbReference>
<dbReference type="GO" id="GO:0005634">
    <property type="term" value="C:nucleus"/>
    <property type="evidence" value="ECO:0007669"/>
    <property type="project" value="TreeGrafter"/>
</dbReference>
<dbReference type="GO" id="GO:0048471">
    <property type="term" value="C:perinuclear region of cytoplasm"/>
    <property type="evidence" value="ECO:0007669"/>
    <property type="project" value="TreeGrafter"/>
</dbReference>
<evidence type="ECO:0000313" key="2">
    <source>
        <dbReference type="Proteomes" id="UP000549394"/>
    </source>
</evidence>
<dbReference type="InterPro" id="IPR027038">
    <property type="entry name" value="RanGap"/>
</dbReference>